<name>A0A0V1IN50_TRIPS</name>
<dbReference type="EMBL" id="JYDS01000131">
    <property type="protein sequence ID" value="KRZ23991.1"/>
    <property type="molecule type" value="Genomic_DNA"/>
</dbReference>
<protein>
    <submittedName>
        <fullName evidence="1">Uncharacterized protein</fullName>
    </submittedName>
</protein>
<dbReference type="AlphaFoldDB" id="A0A0V1IN50"/>
<proteinExistence type="predicted"/>
<gene>
    <name evidence="1" type="ORF">T4B_4430</name>
</gene>
<organism evidence="1 2">
    <name type="scientific">Trichinella pseudospiralis</name>
    <name type="common">Parasitic roundworm</name>
    <dbReference type="NCBI Taxonomy" id="6337"/>
    <lineage>
        <taxon>Eukaryota</taxon>
        <taxon>Metazoa</taxon>
        <taxon>Ecdysozoa</taxon>
        <taxon>Nematoda</taxon>
        <taxon>Enoplea</taxon>
        <taxon>Dorylaimia</taxon>
        <taxon>Trichinellida</taxon>
        <taxon>Trichinellidae</taxon>
        <taxon>Trichinella</taxon>
    </lineage>
</organism>
<evidence type="ECO:0000313" key="1">
    <source>
        <dbReference type="EMBL" id="KRZ23991.1"/>
    </source>
</evidence>
<dbReference type="Proteomes" id="UP000054805">
    <property type="component" value="Unassembled WGS sequence"/>
</dbReference>
<reference evidence="1 2" key="1">
    <citation type="submission" date="2015-01" db="EMBL/GenBank/DDBJ databases">
        <title>Evolution of Trichinella species and genotypes.</title>
        <authorList>
            <person name="Korhonen P.K."/>
            <person name="Edoardo P."/>
            <person name="Giuseppe L.R."/>
            <person name="Gasser R.B."/>
        </authorList>
    </citation>
    <scope>NUCLEOTIDE SEQUENCE [LARGE SCALE GENOMIC DNA]</scope>
    <source>
        <strain evidence="1">ISS588</strain>
    </source>
</reference>
<keyword evidence="2" id="KW-1185">Reference proteome</keyword>
<evidence type="ECO:0000313" key="2">
    <source>
        <dbReference type="Proteomes" id="UP000054805"/>
    </source>
</evidence>
<sequence>MFLILWRYGGIIHTNSFKAFINYGSPFFIAENRGRHEAELWNEDIRYMRFPKGPNFCKSGIGILQKGEVIP</sequence>
<accession>A0A0V1IN50</accession>
<comment type="caution">
    <text evidence="1">The sequence shown here is derived from an EMBL/GenBank/DDBJ whole genome shotgun (WGS) entry which is preliminary data.</text>
</comment>